<dbReference type="SMART" id="SM00028">
    <property type="entry name" value="TPR"/>
    <property type="match status" value="4"/>
</dbReference>
<evidence type="ECO:0000259" key="3">
    <source>
        <dbReference type="Pfam" id="PF00931"/>
    </source>
</evidence>
<dbReference type="InParanoid" id="Q5AT35"/>
<dbReference type="GeneID" id="2868674"/>
<organism evidence="5 6">
    <name type="scientific">Emericella nidulans (strain FGSC A4 / ATCC 38163 / CBS 112.46 / NRRL 194 / M139)</name>
    <name type="common">Aspergillus nidulans</name>
    <dbReference type="NCBI Taxonomy" id="227321"/>
    <lineage>
        <taxon>Eukaryota</taxon>
        <taxon>Fungi</taxon>
        <taxon>Dikarya</taxon>
        <taxon>Ascomycota</taxon>
        <taxon>Pezizomycotina</taxon>
        <taxon>Eurotiomycetes</taxon>
        <taxon>Eurotiomycetidae</taxon>
        <taxon>Eurotiales</taxon>
        <taxon>Aspergillaceae</taxon>
        <taxon>Aspergillus</taxon>
        <taxon>Aspergillus subgen. Nidulantes</taxon>
    </lineage>
</organism>
<protein>
    <submittedName>
        <fullName evidence="5">Uncharacterized protein</fullName>
    </submittedName>
</protein>
<dbReference type="SUPFAM" id="SSF53167">
    <property type="entry name" value="Purine and uridine phosphorylases"/>
    <property type="match status" value="1"/>
</dbReference>
<dbReference type="VEuPathDB" id="FungiDB:AN8545"/>
<dbReference type="KEGG" id="ani:ANIA_08545"/>
<evidence type="ECO:0000259" key="4">
    <source>
        <dbReference type="Pfam" id="PF01048"/>
    </source>
</evidence>
<reference evidence="6" key="2">
    <citation type="journal article" date="2009" name="Fungal Genet. Biol.">
        <title>The 2008 update of the Aspergillus nidulans genome annotation: a community effort.</title>
        <authorList>
            <person name="Wortman J.R."/>
            <person name="Gilsenan J.M."/>
            <person name="Joardar V."/>
            <person name="Deegan J."/>
            <person name="Clutterbuck J."/>
            <person name="Andersen M.R."/>
            <person name="Archer D."/>
            <person name="Bencina M."/>
            <person name="Braus G."/>
            <person name="Coutinho P."/>
            <person name="von Dohren H."/>
            <person name="Doonan J."/>
            <person name="Driessen A.J."/>
            <person name="Durek P."/>
            <person name="Espeso E."/>
            <person name="Fekete E."/>
            <person name="Flipphi M."/>
            <person name="Estrada C.G."/>
            <person name="Geysens S."/>
            <person name="Goldman G."/>
            <person name="de Groot P.W."/>
            <person name="Hansen K."/>
            <person name="Harris S.D."/>
            <person name="Heinekamp T."/>
            <person name="Helmstaedt K."/>
            <person name="Henrissat B."/>
            <person name="Hofmann G."/>
            <person name="Homan T."/>
            <person name="Horio T."/>
            <person name="Horiuchi H."/>
            <person name="James S."/>
            <person name="Jones M."/>
            <person name="Karaffa L."/>
            <person name="Karanyi Z."/>
            <person name="Kato M."/>
            <person name="Keller N."/>
            <person name="Kelly D.E."/>
            <person name="Kiel J.A."/>
            <person name="Kim J.M."/>
            <person name="van der Klei I.J."/>
            <person name="Klis F.M."/>
            <person name="Kovalchuk A."/>
            <person name="Krasevec N."/>
            <person name="Kubicek C.P."/>
            <person name="Liu B."/>
            <person name="Maccabe A."/>
            <person name="Meyer V."/>
            <person name="Mirabito P."/>
            <person name="Miskei M."/>
            <person name="Mos M."/>
            <person name="Mullins J."/>
            <person name="Nelson D.R."/>
            <person name="Nielsen J."/>
            <person name="Oakley B.R."/>
            <person name="Osmani S.A."/>
            <person name="Pakula T."/>
            <person name="Paszewski A."/>
            <person name="Paulsen I."/>
            <person name="Pilsyk S."/>
            <person name="Pocsi I."/>
            <person name="Punt P.J."/>
            <person name="Ram A.F."/>
            <person name="Ren Q."/>
            <person name="Robellet X."/>
            <person name="Robson G."/>
            <person name="Seiboth B."/>
            <person name="van Solingen P."/>
            <person name="Specht T."/>
            <person name="Sun J."/>
            <person name="Taheri-Talesh N."/>
            <person name="Takeshita N."/>
            <person name="Ussery D."/>
            <person name="vanKuyk P.A."/>
            <person name="Visser H."/>
            <person name="van de Vondervoort P.J."/>
            <person name="de Vries R.P."/>
            <person name="Walton J."/>
            <person name="Xiang X."/>
            <person name="Xiong Y."/>
            <person name="Zeng A.P."/>
            <person name="Brandt B.W."/>
            <person name="Cornell M.J."/>
            <person name="van den Hondel C.A."/>
            <person name="Visser J."/>
            <person name="Oliver S.G."/>
            <person name="Turner G."/>
        </authorList>
    </citation>
    <scope>GENOME REANNOTATION</scope>
    <source>
        <strain evidence="6">FGSC A4 / ATCC 38163 / CBS 112.46 / NRRL 194 / M139</strain>
    </source>
</reference>
<feature type="domain" description="NB-ARC" evidence="3">
    <location>
        <begin position="361"/>
        <end position="531"/>
    </location>
</feature>
<dbReference type="RefSeq" id="XP_681814.1">
    <property type="nucleotide sequence ID" value="XM_676722.1"/>
</dbReference>
<proteinExistence type="predicted"/>
<dbReference type="SUPFAM" id="SSF48452">
    <property type="entry name" value="TPR-like"/>
    <property type="match status" value="3"/>
</dbReference>
<dbReference type="InterPro" id="IPR011990">
    <property type="entry name" value="TPR-like_helical_dom_sf"/>
</dbReference>
<dbReference type="Pfam" id="PF00931">
    <property type="entry name" value="NB-ARC"/>
    <property type="match status" value="1"/>
</dbReference>
<dbReference type="OMA" id="WDELPSC"/>
<sequence>MRPRSRNEFAIAIICALTLEADAVEAVFDVTYDRLGRDYGKEPGDANTYVNGRIGGHNVVLCYLPRKGKGSAASVASSLQVSYRNIRLALVVGICGGAPSIGEDQIYLGDVVISDSVVEYDYGRQYPGGFQRKTNVEDTLGGLDRRLGTFLSGLKATRTMAEFGRRVSECLNTLQQSEPRWGRPGIADVLYEAAYLHRHYTNDGSIKCNCAEECTSDNICEIALQKDCDELGCEDTHIVRRRAAGESVPSVYVRKVASADTVLKSGQYRDAIVRTENVAAFEMEGAGVWNNLPCVIIKGVCDYSDSHKNKLWQAYAAATAASATKVFLEYWKPLQSDDAATAGYFMLPFMRNPRFVGRHHELQELEEWIATPDGPRKLAITGLGGVGKTQVALELAYRMRDREPRCSIFWIPCITREAVEQAYLAIADTIGIHADRDSVKEQLQRYFTETKEQWLLIFDNADDIDMWTDGSETLPALQEFLPQSNQGHILFTTRNRKAAVKMASASNYVTHVAEPSENDGLEMLRRSLIDKKLLDDPEVCITLLEQLCFLPLAITQATAFINENSIGLSDYLELLSEQEAAVTELLSKEFGDEGRYQDVQNPVALTWHISFKQILEMDAMAADYLSLLACVHSRDIPQSFLPQPKSKTALIETLGLLKAYSFVTLQGNGSISMHRLVSLAMRNWLNMRNKLSAYVLWAADRFEEIFPDPDHINRRLWRQFLPHVLHLLDEAAFKEAQSKGRYLLLVDDIMGCLWKENRHREAEPLARDLMTYYQKAYGDSDRRTLSCMNDLVYCYLHQDKISQAEEVALQATSICRETLGLADRTTATSMSFLVQVYVHQGKYKEAEKLQLEVLSTSGDVENSLRGISNLASIYSDLGRAEEAAKLRQKVLKLETESLGVDHPDTIATMHNLAQTYESQGRLAEAEDLAVQVLKTNKRVLGLKHPSTARSMATLAVVYRGQGRLEEAEELLIEAVDISQHVFGTTHTYTVTMTSELATTYYLQERWSEAEEIQDHVLKLRMEKLGPMHPDTLLSMYRLALTWRAAGAQALAIQMMEECFERSAKYLGPDHPATIWSKKELDNWEDLDNAEADSTGAVSLSNKPRGLSGPGDAGEEKTSQPVRRRKREIISRFICSR</sequence>
<dbReference type="HOGENOM" id="CLU_000288_125_3_1"/>
<dbReference type="OrthoDB" id="1577640at2759"/>
<dbReference type="EMBL" id="BN001305">
    <property type="protein sequence ID" value="CBF80770.1"/>
    <property type="molecule type" value="Genomic_DNA"/>
</dbReference>
<dbReference type="Pfam" id="PF13424">
    <property type="entry name" value="TPR_12"/>
    <property type="match status" value="2"/>
</dbReference>
<dbReference type="InterPro" id="IPR000845">
    <property type="entry name" value="Nucleoside_phosphorylase_d"/>
</dbReference>
<dbReference type="Gene3D" id="1.25.40.10">
    <property type="entry name" value="Tetratricopeptide repeat domain"/>
    <property type="match status" value="2"/>
</dbReference>
<dbReference type="Gene3D" id="3.40.50.300">
    <property type="entry name" value="P-loop containing nucleotide triphosphate hydrolases"/>
    <property type="match status" value="1"/>
</dbReference>
<dbReference type="InterPro" id="IPR027417">
    <property type="entry name" value="P-loop_NTPase"/>
</dbReference>
<keyword evidence="6" id="KW-1185">Reference proteome</keyword>
<dbReference type="AlphaFoldDB" id="Q5AT35"/>
<dbReference type="Pfam" id="PF13374">
    <property type="entry name" value="TPR_10"/>
    <property type="match status" value="3"/>
</dbReference>
<dbReference type="eggNOG" id="KOG1840">
    <property type="taxonomic scope" value="Eukaryota"/>
</dbReference>
<accession>C8VER4</accession>
<evidence type="ECO:0000256" key="2">
    <source>
        <dbReference type="SAM" id="SignalP"/>
    </source>
</evidence>
<feature type="domain" description="Nucleoside phosphorylase" evidence="4">
    <location>
        <begin position="11"/>
        <end position="129"/>
    </location>
</feature>
<reference evidence="6" key="1">
    <citation type="journal article" date="2005" name="Nature">
        <title>Sequencing of Aspergillus nidulans and comparative analysis with A. fumigatus and A. oryzae.</title>
        <authorList>
            <person name="Galagan J.E."/>
            <person name="Calvo S.E."/>
            <person name="Cuomo C."/>
            <person name="Ma L.J."/>
            <person name="Wortman J.R."/>
            <person name="Batzoglou S."/>
            <person name="Lee S.I."/>
            <person name="Basturkmen M."/>
            <person name="Spevak C.C."/>
            <person name="Clutterbuck J."/>
            <person name="Kapitonov V."/>
            <person name="Jurka J."/>
            <person name="Scazzocchio C."/>
            <person name="Farman M."/>
            <person name="Butler J."/>
            <person name="Purcell S."/>
            <person name="Harris S."/>
            <person name="Braus G.H."/>
            <person name="Draht O."/>
            <person name="Busch S."/>
            <person name="D'Enfert C."/>
            <person name="Bouchier C."/>
            <person name="Goldman G.H."/>
            <person name="Bell-Pedersen D."/>
            <person name="Griffiths-Jones S."/>
            <person name="Doonan J.H."/>
            <person name="Yu J."/>
            <person name="Vienken K."/>
            <person name="Pain A."/>
            <person name="Freitag M."/>
            <person name="Selker E.U."/>
            <person name="Archer D.B."/>
            <person name="Penalva M.A."/>
            <person name="Oakley B.R."/>
            <person name="Momany M."/>
            <person name="Tanaka T."/>
            <person name="Kumagai T."/>
            <person name="Asai K."/>
            <person name="Machida M."/>
            <person name="Nierman W.C."/>
            <person name="Denning D.W."/>
            <person name="Caddick M."/>
            <person name="Hynes M."/>
            <person name="Paoletti M."/>
            <person name="Fischer R."/>
            <person name="Miller B."/>
            <person name="Dyer P."/>
            <person name="Sachs M.S."/>
            <person name="Osmani S.A."/>
            <person name="Birren B.W."/>
        </authorList>
    </citation>
    <scope>NUCLEOTIDE SEQUENCE [LARGE SCALE GENOMIC DNA]</scope>
    <source>
        <strain evidence="6">FGSC A4 / ATCC 38163 / CBS 112.46 / NRRL 194 / M139</strain>
    </source>
</reference>
<keyword evidence="2" id="KW-0732">Signal</keyword>
<dbReference type="InterPro" id="IPR035994">
    <property type="entry name" value="Nucleoside_phosphorylase_sf"/>
</dbReference>
<dbReference type="STRING" id="227321.Q5AT35"/>
<dbReference type="GO" id="GO:0009116">
    <property type="term" value="P:nucleoside metabolic process"/>
    <property type="evidence" value="ECO:0007669"/>
    <property type="project" value="InterPro"/>
</dbReference>
<accession>Q5AT35</accession>
<dbReference type="GO" id="GO:0003824">
    <property type="term" value="F:catalytic activity"/>
    <property type="evidence" value="ECO:0007669"/>
    <property type="project" value="InterPro"/>
</dbReference>
<dbReference type="InterPro" id="IPR002182">
    <property type="entry name" value="NB-ARC"/>
</dbReference>
<evidence type="ECO:0000256" key="1">
    <source>
        <dbReference type="SAM" id="MobiDB-lite"/>
    </source>
</evidence>
<dbReference type="InterPro" id="IPR053137">
    <property type="entry name" value="NLR-like"/>
</dbReference>
<dbReference type="Gene3D" id="3.40.50.1580">
    <property type="entry name" value="Nucleoside phosphorylase domain"/>
    <property type="match status" value="1"/>
</dbReference>
<gene>
    <name evidence="5" type="ORF">ANIA_08545</name>
</gene>
<dbReference type="GO" id="GO:0043531">
    <property type="term" value="F:ADP binding"/>
    <property type="evidence" value="ECO:0007669"/>
    <property type="project" value="InterPro"/>
</dbReference>
<evidence type="ECO:0000313" key="6">
    <source>
        <dbReference type="Proteomes" id="UP000000560"/>
    </source>
</evidence>
<dbReference type="NCBIfam" id="NF040586">
    <property type="entry name" value="FxSxx_TPR"/>
    <property type="match status" value="1"/>
</dbReference>
<dbReference type="PANTHER" id="PTHR46082:SF6">
    <property type="entry name" value="AAA+ ATPASE DOMAIN-CONTAINING PROTEIN-RELATED"/>
    <property type="match status" value="1"/>
</dbReference>
<dbReference type="PANTHER" id="PTHR46082">
    <property type="entry name" value="ATP/GTP-BINDING PROTEIN-RELATED"/>
    <property type="match status" value="1"/>
</dbReference>
<dbReference type="Pfam" id="PF01048">
    <property type="entry name" value="PNP_UDP_1"/>
    <property type="match status" value="1"/>
</dbReference>
<feature type="chain" id="PRO_5010324819" evidence="2">
    <location>
        <begin position="24"/>
        <end position="1136"/>
    </location>
</feature>
<name>Q5AT35_EMENI</name>
<dbReference type="Proteomes" id="UP000000560">
    <property type="component" value="Chromosome V"/>
</dbReference>
<dbReference type="InterPro" id="IPR019734">
    <property type="entry name" value="TPR_rpt"/>
</dbReference>
<feature type="signal peptide" evidence="2">
    <location>
        <begin position="1"/>
        <end position="23"/>
    </location>
</feature>
<dbReference type="SUPFAM" id="SSF52540">
    <property type="entry name" value="P-loop containing nucleoside triphosphate hydrolases"/>
    <property type="match status" value="1"/>
</dbReference>
<evidence type="ECO:0000313" key="5">
    <source>
        <dbReference type="EMBL" id="CBF80770.1"/>
    </source>
</evidence>
<feature type="region of interest" description="Disordered" evidence="1">
    <location>
        <begin position="1091"/>
        <end position="1127"/>
    </location>
</feature>